<dbReference type="Proteomes" id="UP001065613">
    <property type="component" value="Chromosome"/>
</dbReference>
<comment type="similarity">
    <text evidence="1 3">Belongs to the SMC family. SbcC subfamily.</text>
</comment>
<evidence type="ECO:0000256" key="3">
    <source>
        <dbReference type="RuleBase" id="RU363070"/>
    </source>
</evidence>
<dbReference type="Pfam" id="PF13476">
    <property type="entry name" value="AAA_23"/>
    <property type="match status" value="1"/>
</dbReference>
<keyword evidence="3" id="KW-0255">Endonuclease</keyword>
<feature type="coiled-coil region" evidence="3">
    <location>
        <begin position="394"/>
        <end position="428"/>
    </location>
</feature>
<sequence>MIPQQLTLKNFLSYQDTTLDFRGLHTACICGANGAGKSSLLEAITWVLWGKSRADSEDDVLHNGSDYVRVDFLFENNQETYKIIRSRHRGKSSALDFLIKYEAGFRSLSGKGLRATQEQIIEVLKLDYDTFINSAYLRQGRADEFMLKGPSDRKQILANLLKLDQYEVLAIKAKDISKQKQGQIELLEATLQAVEQDLAQREVVEQHRKRLEQEIEIIQKIQEQEQWQLQQLQTSQNQRRTWQKQLDWQQSQAQNLMLEIQRLDQADQELKQQLQKLQAILDQREEIQQNYQEFLQYRQQESDLASKFQLFQEAQQQQQQLEQEILQTDHAIQLELKQFQMRLDTLNQQEKELQPILTKTLDIETGLSQLRKARQRLAHFDSLQHRVSPLQQRRYELQSDVERAAAQLQAKREQRQLLRQELQANITEIPRKRQALQTTDAQIKELDKKKVYQKRVHEKGQERRHFQERLQEHQRLCEEQIQELIQKQQLLDTPGAICPLCEQNLDGHYHQQVIQKTQEQQQQLQEQIWVLKEQMSVCERELQILRGEYAQIKEELAIYDTLQQQYGQLEADLERSGEIYNQIASLDTEIEQLDLILAQKTYAQDLQQELINLNEELEQLQYDEQSHALVRGEVEKYRWAEIQQSKLEDAQRRLKLIQAERPQLLAKIADRQLASQQLHHDSELYQQLQAAQKALNHLGYQRSQHQELLQTLQKKQVWQLRYQELQQAQEQFPPYQARLDENSDRREQRQREYQTMHLEIQRLNHQVEHYADHEAQIKTLEASIQSRRRQLDDYLAQKGRYEQQAIQLDILQEQNQEHRQQLQEIKKQYRIHQELAKAFGKNGIQTLMIENILPQLEAETNRILARLTGNQLHIQFVTQKASKATAQRRTPKFIDTLDILIADIQGTRPYETYSGGEAFRINFSIRLALAKLLAQRAGTALQLLIIDEGFGTQDAEGCERLVAAINAIAADFACILTVTHIPQFKEAFQQRIEVQKSDQGSKVRILS</sequence>
<feature type="coiled-coil region" evidence="3">
    <location>
        <begin position="746"/>
        <end position="835"/>
    </location>
</feature>
<feature type="coiled-coil region" evidence="3">
    <location>
        <begin position="596"/>
        <end position="667"/>
    </location>
</feature>
<dbReference type="NCBIfam" id="TIGR00618">
    <property type="entry name" value="sbcc"/>
    <property type="match status" value="1"/>
</dbReference>
<keyword evidence="3" id="KW-0235">DNA replication</keyword>
<proteinExistence type="inferred from homology"/>
<feature type="coiled-coil region" evidence="3">
    <location>
        <begin position="463"/>
        <end position="490"/>
    </location>
</feature>
<dbReference type="KEGG" id="wna:KA717_19190"/>
<dbReference type="GO" id="GO:0006260">
    <property type="term" value="P:DNA replication"/>
    <property type="evidence" value="ECO:0007669"/>
    <property type="project" value="UniProtKB-KW"/>
</dbReference>
<feature type="domain" description="Rad50/SbcC-type AAA" evidence="4">
    <location>
        <begin position="5"/>
        <end position="198"/>
    </location>
</feature>
<evidence type="ECO:0000313" key="5">
    <source>
        <dbReference type="EMBL" id="UXE64411.1"/>
    </source>
</evidence>
<keyword evidence="3 5" id="KW-0269">Exonuclease</keyword>
<feature type="coiled-coil region" evidence="3">
    <location>
        <begin position="177"/>
        <end position="228"/>
    </location>
</feature>
<dbReference type="Pfam" id="PF13558">
    <property type="entry name" value="SbcC_Walker_B"/>
    <property type="match status" value="1"/>
</dbReference>
<comment type="subunit">
    <text evidence="2 3">Heterodimer of SbcC and SbcD.</text>
</comment>
<feature type="coiled-coil region" evidence="3">
    <location>
        <begin position="253"/>
        <end position="331"/>
    </location>
</feature>
<dbReference type="GO" id="GO:0004527">
    <property type="term" value="F:exonuclease activity"/>
    <property type="evidence" value="ECO:0007669"/>
    <property type="project" value="UniProtKB-KW"/>
</dbReference>
<dbReference type="InterPro" id="IPR038729">
    <property type="entry name" value="Rad50/SbcC_AAA"/>
</dbReference>
<comment type="function">
    <text evidence="3">SbcCD cleaves DNA hairpin structures. These structures can inhibit DNA replication and are intermediates in certain DNA recombination reactions. The complex acts as a 3'-&gt;5' double strand exonuclease that can open hairpins. It also has a 5' single-strand endonuclease activity.</text>
</comment>
<keyword evidence="3 5" id="KW-0378">Hydrolase</keyword>
<accession>A0A977L2J0</accession>
<evidence type="ECO:0000259" key="4">
    <source>
        <dbReference type="Pfam" id="PF13476"/>
    </source>
</evidence>
<dbReference type="PANTHER" id="PTHR32114">
    <property type="entry name" value="ABC TRANSPORTER ABCH.3"/>
    <property type="match status" value="1"/>
</dbReference>
<dbReference type="InterPro" id="IPR027417">
    <property type="entry name" value="P-loop_NTPase"/>
</dbReference>
<dbReference type="Gene3D" id="3.40.50.300">
    <property type="entry name" value="P-loop containing nucleotide triphosphate hydrolases"/>
    <property type="match status" value="2"/>
</dbReference>
<dbReference type="GO" id="GO:0006310">
    <property type="term" value="P:DNA recombination"/>
    <property type="evidence" value="ECO:0007669"/>
    <property type="project" value="UniProtKB-KW"/>
</dbReference>
<evidence type="ECO:0000256" key="2">
    <source>
        <dbReference type="ARBA" id="ARBA00011322"/>
    </source>
</evidence>
<dbReference type="InterPro" id="IPR004592">
    <property type="entry name" value="SbcC_gammaproteobac_type"/>
</dbReference>
<keyword evidence="3" id="KW-0175">Coiled coil</keyword>
<dbReference type="AlphaFoldDB" id="A0A977L2J0"/>
<dbReference type="PANTHER" id="PTHR32114:SF2">
    <property type="entry name" value="ABC TRANSPORTER ABCH.3"/>
    <property type="match status" value="1"/>
</dbReference>
<evidence type="ECO:0000256" key="1">
    <source>
        <dbReference type="ARBA" id="ARBA00006930"/>
    </source>
</evidence>
<gene>
    <name evidence="3 5" type="primary">sbcC</name>
    <name evidence="5" type="ORF">KA717_19190</name>
</gene>
<dbReference type="GO" id="GO:0004519">
    <property type="term" value="F:endonuclease activity"/>
    <property type="evidence" value="ECO:0007669"/>
    <property type="project" value="UniProtKB-KW"/>
</dbReference>
<dbReference type="Gene3D" id="1.10.287.510">
    <property type="entry name" value="Helix hairpin bin"/>
    <property type="match status" value="1"/>
</dbReference>
<reference evidence="5" key="1">
    <citation type="submission" date="2021-04" db="EMBL/GenBank/DDBJ databases">
        <title>Genome sequence of Woronichinia naegeliana from Washington state freshwater lake bloom.</title>
        <authorList>
            <person name="Dreher T.W."/>
        </authorList>
    </citation>
    <scope>NUCLEOTIDE SEQUENCE</scope>
    <source>
        <strain evidence="5">WA131</strain>
    </source>
</reference>
<dbReference type="SUPFAM" id="SSF52540">
    <property type="entry name" value="P-loop containing nucleoside triphosphate hydrolases"/>
    <property type="match status" value="2"/>
</dbReference>
<dbReference type="GO" id="GO:0016887">
    <property type="term" value="F:ATP hydrolysis activity"/>
    <property type="evidence" value="ECO:0007669"/>
    <property type="project" value="InterPro"/>
</dbReference>
<keyword evidence="3" id="KW-0540">Nuclease</keyword>
<keyword evidence="3" id="KW-0233">DNA recombination</keyword>
<feature type="coiled-coil region" evidence="3">
    <location>
        <begin position="514"/>
        <end position="572"/>
    </location>
</feature>
<dbReference type="SUPFAM" id="SSF75712">
    <property type="entry name" value="Rad50 coiled-coil Zn hook"/>
    <property type="match status" value="1"/>
</dbReference>
<dbReference type="EMBL" id="CP073041">
    <property type="protein sequence ID" value="UXE64411.1"/>
    <property type="molecule type" value="Genomic_DNA"/>
</dbReference>
<protein>
    <recommendedName>
        <fullName evidence="3">Nuclease SbcCD subunit C</fullName>
    </recommendedName>
</protein>
<name>A0A977L2J0_9CYAN</name>
<organism evidence="5">
    <name type="scientific">Woronichinia naegeliana WA131</name>
    <dbReference type="NCBI Taxonomy" id="2824559"/>
    <lineage>
        <taxon>Bacteria</taxon>
        <taxon>Bacillati</taxon>
        <taxon>Cyanobacteriota</taxon>
        <taxon>Cyanophyceae</taxon>
        <taxon>Synechococcales</taxon>
        <taxon>Coelosphaeriaceae</taxon>
        <taxon>Woronichinia</taxon>
    </lineage>
</organism>
<dbReference type="GO" id="GO:0006302">
    <property type="term" value="P:double-strand break repair"/>
    <property type="evidence" value="ECO:0007669"/>
    <property type="project" value="InterPro"/>
</dbReference>